<evidence type="ECO:0000313" key="4">
    <source>
        <dbReference type="Proteomes" id="UP001494672"/>
    </source>
</evidence>
<evidence type="ECO:0000256" key="1">
    <source>
        <dbReference type="SAM" id="Phobius"/>
    </source>
</evidence>
<dbReference type="EMBL" id="JBBNGJ010000005">
    <property type="protein sequence ID" value="MEQ2592933.1"/>
    <property type="molecule type" value="Genomic_DNA"/>
</dbReference>
<dbReference type="InterPro" id="IPR008984">
    <property type="entry name" value="SMAD_FHA_dom_sf"/>
</dbReference>
<evidence type="ECO:0000313" key="3">
    <source>
        <dbReference type="EMBL" id="MEQ2592933.1"/>
    </source>
</evidence>
<name>A0ABV1IC19_9FIRM</name>
<accession>A0ABV1IC19</accession>
<reference evidence="3 4" key="1">
    <citation type="submission" date="2024-04" db="EMBL/GenBank/DDBJ databases">
        <title>Human intestinal bacterial collection.</title>
        <authorList>
            <person name="Pauvert C."/>
            <person name="Hitch T.C.A."/>
            <person name="Clavel T."/>
        </authorList>
    </citation>
    <scope>NUCLEOTIDE SEQUENCE [LARGE SCALE GENOMIC DNA]</scope>
    <source>
        <strain evidence="3 4">CLA-AA-H181</strain>
    </source>
</reference>
<dbReference type="CDD" id="cd00060">
    <property type="entry name" value="FHA"/>
    <property type="match status" value="1"/>
</dbReference>
<gene>
    <name evidence="3" type="ORF">AAAU18_08450</name>
</gene>
<keyword evidence="1" id="KW-0812">Transmembrane</keyword>
<sequence length="302" mass="33793">MYTGKITFIQGELQGSSIDLQPGKQQVLGRNGANCNIFFQSDRVSRVHCVITFDENTGRLSLLNYSTSGTTVNGNELGPQQTVNIDNGAKVKLGHSDNVFTFSAQLVNTNVSTPKRTGVIKRLSKKYTPRPDNGASIFEDYLVEDDEKEVLTLSNDRVLNFFTGKGLLKNKAVLTNRRLYINEHKGIISYAYSRDVVELDEVTGTSIVKRNPIWSLVMAGVWLVVGIISMSITGVAATFLPFLALTLIQAYTYLKLWGNWFVVHFPGGKYTFSIKNISLYEVAEFQRAICALKRKEFKYSDM</sequence>
<organism evidence="3 4">
    <name type="scientific">Coprococcus aceti</name>
    <dbReference type="NCBI Taxonomy" id="2981786"/>
    <lineage>
        <taxon>Bacteria</taxon>
        <taxon>Bacillati</taxon>
        <taxon>Bacillota</taxon>
        <taxon>Clostridia</taxon>
        <taxon>Lachnospirales</taxon>
        <taxon>Lachnospiraceae</taxon>
        <taxon>Coprococcus</taxon>
    </lineage>
</organism>
<dbReference type="SMART" id="SM00240">
    <property type="entry name" value="FHA"/>
    <property type="match status" value="1"/>
</dbReference>
<dbReference type="InterPro" id="IPR000253">
    <property type="entry name" value="FHA_dom"/>
</dbReference>
<dbReference type="Proteomes" id="UP001494672">
    <property type="component" value="Unassembled WGS sequence"/>
</dbReference>
<keyword evidence="1" id="KW-0472">Membrane</keyword>
<dbReference type="Gene3D" id="2.60.200.20">
    <property type="match status" value="1"/>
</dbReference>
<feature type="domain" description="FHA" evidence="2">
    <location>
        <begin position="26"/>
        <end position="77"/>
    </location>
</feature>
<comment type="caution">
    <text evidence="3">The sequence shown here is derived from an EMBL/GenBank/DDBJ whole genome shotgun (WGS) entry which is preliminary data.</text>
</comment>
<feature type="transmembrane region" description="Helical" evidence="1">
    <location>
        <begin position="213"/>
        <end position="245"/>
    </location>
</feature>
<keyword evidence="1" id="KW-1133">Transmembrane helix</keyword>
<proteinExistence type="predicted"/>
<dbReference type="Pfam" id="PF00498">
    <property type="entry name" value="FHA"/>
    <property type="match status" value="1"/>
</dbReference>
<keyword evidence="4" id="KW-1185">Reference proteome</keyword>
<evidence type="ECO:0000259" key="2">
    <source>
        <dbReference type="PROSITE" id="PS50006"/>
    </source>
</evidence>
<dbReference type="RefSeq" id="WP_349093156.1">
    <property type="nucleotide sequence ID" value="NZ_JBBNGJ010000005.1"/>
</dbReference>
<dbReference type="SUPFAM" id="SSF49879">
    <property type="entry name" value="SMAD/FHA domain"/>
    <property type="match status" value="1"/>
</dbReference>
<protein>
    <submittedName>
        <fullName evidence="3">FHA domain-containing protein</fullName>
    </submittedName>
</protein>
<dbReference type="PROSITE" id="PS50006">
    <property type="entry name" value="FHA_DOMAIN"/>
    <property type="match status" value="1"/>
</dbReference>